<dbReference type="Proteomes" id="UP000766486">
    <property type="component" value="Unassembled WGS sequence"/>
</dbReference>
<reference evidence="4 5" key="1">
    <citation type="submission" date="2019-06" db="EMBL/GenBank/DDBJ databases">
        <authorList>
            <person name="Broberg M."/>
        </authorList>
    </citation>
    <scope>NUCLEOTIDE SEQUENCE [LARGE SCALE GENOMIC DNA]</scope>
</reference>
<sequence>MEQADTAKTLGQNDGQATPSRRAPKQSLKARTILLTSLGFVAGAAAGVLLFTLAPDLGFGIQPESPKPINQNKVSMAVPFELDFPAIFPDISSKKNSKCRAAWDALTSVSCHTNLFNSIYEHGSRMDIQFWDSRYFVPMLCQKDCGRELDAAYEALSSTCSEEADHFILEGYTGSLRKTPLRPTPTRAVLKLLRYWQHTCRASPTGDKMQERFGIIDGMRPDLDGINVLIRISTWPFIKKEKREQGTAYGPGYNYTYDYTVREQRVGPMPGDMSCSWCMFDYLNRTLNSWVEGVIFVPTRNDPVDLPEFIRRIRVVGRRCDPTSTWEETYNESISRYMDAGLLAADWDKDRTPDDLERLVKTGPSQSDYPLSDINADIETLFLESYHSGQGAHRGAIGHTIDCLSEIAGAYSSESCYKHFSREEFYSFLDPKMDHVRSEICNERCDTDPNFYPGSNCDTARASRKASNYISEYQKHRYDRDQYCVILGPEPGASYCARALLNTNRTSWLFDGGYRRTGEEIDQMDTELEDLEAKIARMNTCSGGDMQDPASPSCSNKAPQEQRDIVATSICAQCIWNYMTDSQMLEDAERLSYFPGHEGYVSGIVAFLKRYHATCSSLGADWFGGVPYGDDPRIWRVMETNGDVIRYMVPETNPLGKYWVNERTGEAESTWREGPGAGRVGGNPGTLWHVWKLERGLQAVKEGKQFWEWRKEEDAFRAEVDKELWEPVNEWGLMRYIGPKDGLTDKKVDETSERVKSSENEL</sequence>
<keyword evidence="3" id="KW-0472">Membrane</keyword>
<evidence type="ECO:0000313" key="4">
    <source>
        <dbReference type="EMBL" id="VUC21216.1"/>
    </source>
</evidence>
<gene>
    <name evidence="4" type="ORF">CLO192961_LOCUS44120</name>
</gene>
<evidence type="ECO:0000256" key="3">
    <source>
        <dbReference type="SAM" id="Phobius"/>
    </source>
</evidence>
<feature type="region of interest" description="Disordered" evidence="2">
    <location>
        <begin position="1"/>
        <end position="25"/>
    </location>
</feature>
<keyword evidence="3" id="KW-0812">Transmembrane</keyword>
<evidence type="ECO:0000256" key="1">
    <source>
        <dbReference type="SAM" id="Coils"/>
    </source>
</evidence>
<comment type="caution">
    <text evidence="4">The sequence shown here is derived from an EMBL/GenBank/DDBJ whole genome shotgun (WGS) entry which is preliminary data.</text>
</comment>
<dbReference type="EMBL" id="CABFNS010000354">
    <property type="protein sequence ID" value="VUC21216.1"/>
    <property type="molecule type" value="Genomic_DNA"/>
</dbReference>
<keyword evidence="1" id="KW-0175">Coiled coil</keyword>
<organism evidence="4 5">
    <name type="scientific">Bionectria ochroleuca</name>
    <name type="common">Gliocladium roseum</name>
    <dbReference type="NCBI Taxonomy" id="29856"/>
    <lineage>
        <taxon>Eukaryota</taxon>
        <taxon>Fungi</taxon>
        <taxon>Dikarya</taxon>
        <taxon>Ascomycota</taxon>
        <taxon>Pezizomycotina</taxon>
        <taxon>Sordariomycetes</taxon>
        <taxon>Hypocreomycetidae</taxon>
        <taxon>Hypocreales</taxon>
        <taxon>Bionectriaceae</taxon>
        <taxon>Clonostachys</taxon>
    </lineage>
</organism>
<evidence type="ECO:0000313" key="5">
    <source>
        <dbReference type="Proteomes" id="UP000766486"/>
    </source>
</evidence>
<name>A0ABY6TRG1_BIOOC</name>
<feature type="region of interest" description="Disordered" evidence="2">
    <location>
        <begin position="739"/>
        <end position="762"/>
    </location>
</feature>
<keyword evidence="3" id="KW-1133">Transmembrane helix</keyword>
<feature type="transmembrane region" description="Helical" evidence="3">
    <location>
        <begin position="32"/>
        <end position="54"/>
    </location>
</feature>
<accession>A0ABY6TRG1</accession>
<evidence type="ECO:0000256" key="2">
    <source>
        <dbReference type="SAM" id="MobiDB-lite"/>
    </source>
</evidence>
<protein>
    <submittedName>
        <fullName evidence="4">Uncharacterized protein</fullName>
    </submittedName>
</protein>
<feature type="compositionally biased region" description="Polar residues" evidence="2">
    <location>
        <begin position="9"/>
        <end position="19"/>
    </location>
</feature>
<feature type="compositionally biased region" description="Basic and acidic residues" evidence="2">
    <location>
        <begin position="742"/>
        <end position="762"/>
    </location>
</feature>
<feature type="coiled-coil region" evidence="1">
    <location>
        <begin position="514"/>
        <end position="541"/>
    </location>
</feature>
<keyword evidence="5" id="KW-1185">Reference proteome</keyword>
<proteinExistence type="predicted"/>